<evidence type="ECO:0000256" key="8">
    <source>
        <dbReference type="ARBA" id="ARBA00023098"/>
    </source>
</evidence>
<keyword evidence="9 10" id="KW-0472">Membrane</keyword>
<dbReference type="GO" id="GO:0016717">
    <property type="term" value="F:oxidoreductase activity, acting on paired donors, with oxidation of a pair of donors resulting in the reduction of molecular oxygen to two molecules of water"/>
    <property type="evidence" value="ECO:0007669"/>
    <property type="project" value="InterPro"/>
</dbReference>
<evidence type="ECO:0000256" key="5">
    <source>
        <dbReference type="ARBA" id="ARBA00022989"/>
    </source>
</evidence>
<dbReference type="Pfam" id="PF01610">
    <property type="entry name" value="DDE_Tnp_ISL3"/>
    <property type="match status" value="1"/>
</dbReference>
<comment type="similarity">
    <text evidence="2">Belongs to the fatty acid desaturase type 2 family.</text>
</comment>
<name>A0AAX1EGT3_9GAMM</name>
<evidence type="ECO:0000259" key="11">
    <source>
        <dbReference type="Pfam" id="PF00487"/>
    </source>
</evidence>
<feature type="domain" description="Fatty acid desaturase" evidence="11">
    <location>
        <begin position="10"/>
        <end position="224"/>
    </location>
</feature>
<evidence type="ECO:0000313" key="13">
    <source>
        <dbReference type="EMBL" id="QBR84303.1"/>
    </source>
</evidence>
<dbReference type="Proteomes" id="UP000295517">
    <property type="component" value="Chromosome"/>
</dbReference>
<dbReference type="GO" id="GO:0016020">
    <property type="term" value="C:membrane"/>
    <property type="evidence" value="ECO:0007669"/>
    <property type="project" value="UniProtKB-SubCell"/>
</dbReference>
<dbReference type="AlphaFoldDB" id="A0AAX1EGT3"/>
<reference evidence="13 14" key="1">
    <citation type="submission" date="2019-03" db="EMBL/GenBank/DDBJ databases">
        <title>Diverse conjugative elements silence natural transformation in Legionella species.</title>
        <authorList>
            <person name="Durieux I."/>
            <person name="Ginevra C."/>
            <person name="Attaiech L."/>
            <person name="Picq K."/>
            <person name="Juan P.A."/>
            <person name="Jarraud S."/>
            <person name="Charpentier X."/>
        </authorList>
    </citation>
    <scope>NUCLEOTIDE SEQUENCE [LARGE SCALE GENOMIC DNA]</scope>
    <source>
        <strain evidence="13 14">HL-0427-4011</strain>
    </source>
</reference>
<gene>
    <name evidence="13" type="ORF">E3983_07970</name>
</gene>
<keyword evidence="8" id="KW-0443">Lipid metabolism</keyword>
<keyword evidence="4" id="KW-0276">Fatty acid metabolism</keyword>
<dbReference type="EMBL" id="CP038254">
    <property type="protein sequence ID" value="QBR84303.1"/>
    <property type="molecule type" value="Genomic_DNA"/>
</dbReference>
<evidence type="ECO:0000256" key="9">
    <source>
        <dbReference type="ARBA" id="ARBA00023136"/>
    </source>
</evidence>
<dbReference type="Pfam" id="PF00487">
    <property type="entry name" value="FA_desaturase"/>
    <property type="match status" value="1"/>
</dbReference>
<evidence type="ECO:0000256" key="1">
    <source>
        <dbReference type="ARBA" id="ARBA00004141"/>
    </source>
</evidence>
<evidence type="ECO:0000256" key="6">
    <source>
        <dbReference type="ARBA" id="ARBA00023002"/>
    </source>
</evidence>
<sequence>MVFGLLNLSFWGYFLACLVLTQVTIASVTIYLHRYQTHRALTLHPVISHFFRFWLWLTTGMVTAEWVAIHRKHHATTDATGDPHSPTIFGLKKVFWEVPELYREAAKDKCMIEKYSHGTPKDWIERQLYSRHSGKGVLIMLLLDMLLFGIPGITIWAIQMLWIPISAGVVNGIGHYWGYRNFECPDASTNVIPWGFFIGGEELHNNHHTFASSAKFSVKWWEFDLGWMYIRCLSFLRLAKIKKLPPKLRSEEGKCQIDLETAKAVITNRYQVMSDYYRRVVYPVLLHEKRNSVKSKETKRLFHHGSRLLKRQEKLLSPSAHSRLHDILHHFEPLQLVYSYRQSLQQIWLKTASSQSELLESLQMWCKQAEESSLDVLRLFAQRLRSYIPQKPGG</sequence>
<evidence type="ECO:0000313" key="14">
    <source>
        <dbReference type="Proteomes" id="UP000295517"/>
    </source>
</evidence>
<organism evidence="13 14">
    <name type="scientific">Legionella israelensis</name>
    <dbReference type="NCBI Taxonomy" id="454"/>
    <lineage>
        <taxon>Bacteria</taxon>
        <taxon>Pseudomonadati</taxon>
        <taxon>Pseudomonadota</taxon>
        <taxon>Gammaproteobacteria</taxon>
        <taxon>Legionellales</taxon>
        <taxon>Legionellaceae</taxon>
        <taxon>Legionella</taxon>
    </lineage>
</organism>
<evidence type="ECO:0000256" key="2">
    <source>
        <dbReference type="ARBA" id="ARBA00008749"/>
    </source>
</evidence>
<comment type="subcellular location">
    <subcellularLocation>
        <location evidence="1">Membrane</location>
        <topology evidence="1">Multi-pass membrane protein</topology>
    </subcellularLocation>
</comment>
<dbReference type="PANTHER" id="PTHR11351:SF33">
    <property type="entry name" value="DELTA-9 FATTY ACID DESATURASE, DESA"/>
    <property type="match status" value="1"/>
</dbReference>
<dbReference type="CDD" id="cd03505">
    <property type="entry name" value="Delta9-FADS-like"/>
    <property type="match status" value="1"/>
</dbReference>
<dbReference type="InterPro" id="IPR015876">
    <property type="entry name" value="Acyl-CoA_DS"/>
</dbReference>
<evidence type="ECO:0000256" key="10">
    <source>
        <dbReference type="SAM" id="Phobius"/>
    </source>
</evidence>
<evidence type="ECO:0000256" key="3">
    <source>
        <dbReference type="ARBA" id="ARBA00022692"/>
    </source>
</evidence>
<dbReference type="InterPro" id="IPR002560">
    <property type="entry name" value="Transposase_DDE"/>
</dbReference>
<dbReference type="InterPro" id="IPR005804">
    <property type="entry name" value="FA_desaturase_dom"/>
</dbReference>
<proteinExistence type="inferred from homology"/>
<evidence type="ECO:0000256" key="7">
    <source>
        <dbReference type="ARBA" id="ARBA00023004"/>
    </source>
</evidence>
<keyword evidence="5 10" id="KW-1133">Transmembrane helix</keyword>
<evidence type="ECO:0000256" key="4">
    <source>
        <dbReference type="ARBA" id="ARBA00022832"/>
    </source>
</evidence>
<dbReference type="RefSeq" id="WP_135060562.1">
    <property type="nucleotide sequence ID" value="NZ_CP038254.1"/>
</dbReference>
<feature type="transmembrane region" description="Helical" evidence="10">
    <location>
        <begin position="12"/>
        <end position="32"/>
    </location>
</feature>
<evidence type="ECO:0000259" key="12">
    <source>
        <dbReference type="Pfam" id="PF01610"/>
    </source>
</evidence>
<keyword evidence="6" id="KW-0560">Oxidoreductase</keyword>
<feature type="domain" description="Transposase IS204/IS1001/IS1096/IS1165 DDE" evidence="12">
    <location>
        <begin position="290"/>
        <end position="387"/>
    </location>
</feature>
<protein>
    <submittedName>
        <fullName evidence="13">Acyl-CoA desaturase</fullName>
    </submittedName>
</protein>
<dbReference type="PANTHER" id="PTHR11351">
    <property type="entry name" value="ACYL-COA DESATURASE"/>
    <property type="match status" value="1"/>
</dbReference>
<accession>A0AAX1EGT3</accession>
<dbReference type="GO" id="GO:0006631">
    <property type="term" value="P:fatty acid metabolic process"/>
    <property type="evidence" value="ECO:0007669"/>
    <property type="project" value="UniProtKB-KW"/>
</dbReference>
<keyword evidence="7" id="KW-0408">Iron</keyword>
<feature type="transmembrane region" description="Helical" evidence="10">
    <location>
        <begin position="136"/>
        <end position="158"/>
    </location>
</feature>
<keyword evidence="3 10" id="KW-0812">Transmembrane</keyword>